<evidence type="ECO:0000313" key="3">
    <source>
        <dbReference type="Proteomes" id="UP001516400"/>
    </source>
</evidence>
<comment type="caution">
    <text evidence="2">The sequence shown here is derived from an EMBL/GenBank/DDBJ whole genome shotgun (WGS) entry which is preliminary data.</text>
</comment>
<sequence>MNKLVIVFLALCAYATATSHHIKGITKEIHHIPHHDLHHKEVIIPKPILPPPLPVPKIPPPPLPLPKIPPPPLPVFPPKPILPLEKKPLPVLPLPPLKKPLPLPL</sequence>
<keyword evidence="1" id="KW-0732">Signal</keyword>
<dbReference type="AlphaFoldDB" id="A0ABD2NAF2"/>
<protein>
    <submittedName>
        <fullName evidence="2">Uncharacterized protein</fullName>
    </submittedName>
</protein>
<name>A0ABD2NAF2_9CUCU</name>
<keyword evidence="3" id="KW-1185">Reference proteome</keyword>
<organism evidence="2 3">
    <name type="scientific">Cryptolaemus montrouzieri</name>
    <dbReference type="NCBI Taxonomy" id="559131"/>
    <lineage>
        <taxon>Eukaryota</taxon>
        <taxon>Metazoa</taxon>
        <taxon>Ecdysozoa</taxon>
        <taxon>Arthropoda</taxon>
        <taxon>Hexapoda</taxon>
        <taxon>Insecta</taxon>
        <taxon>Pterygota</taxon>
        <taxon>Neoptera</taxon>
        <taxon>Endopterygota</taxon>
        <taxon>Coleoptera</taxon>
        <taxon>Polyphaga</taxon>
        <taxon>Cucujiformia</taxon>
        <taxon>Coccinelloidea</taxon>
        <taxon>Coccinellidae</taxon>
        <taxon>Scymninae</taxon>
        <taxon>Scymnini</taxon>
        <taxon>Cryptolaemus</taxon>
    </lineage>
</organism>
<dbReference type="Proteomes" id="UP001516400">
    <property type="component" value="Unassembled WGS sequence"/>
</dbReference>
<dbReference type="EMBL" id="JABFTP020000083">
    <property type="protein sequence ID" value="KAL3275656.1"/>
    <property type="molecule type" value="Genomic_DNA"/>
</dbReference>
<proteinExistence type="predicted"/>
<evidence type="ECO:0000256" key="1">
    <source>
        <dbReference type="SAM" id="SignalP"/>
    </source>
</evidence>
<feature type="signal peptide" evidence="1">
    <location>
        <begin position="1"/>
        <end position="17"/>
    </location>
</feature>
<accession>A0ABD2NAF2</accession>
<evidence type="ECO:0000313" key="2">
    <source>
        <dbReference type="EMBL" id="KAL3275656.1"/>
    </source>
</evidence>
<gene>
    <name evidence="2" type="ORF">HHI36_020409</name>
</gene>
<reference evidence="2 3" key="1">
    <citation type="journal article" date="2021" name="BMC Biol.">
        <title>Horizontally acquired antibacterial genes associated with adaptive radiation of ladybird beetles.</title>
        <authorList>
            <person name="Li H.S."/>
            <person name="Tang X.F."/>
            <person name="Huang Y.H."/>
            <person name="Xu Z.Y."/>
            <person name="Chen M.L."/>
            <person name="Du X.Y."/>
            <person name="Qiu B.Y."/>
            <person name="Chen P.T."/>
            <person name="Zhang W."/>
            <person name="Slipinski A."/>
            <person name="Escalona H.E."/>
            <person name="Waterhouse R.M."/>
            <person name="Zwick A."/>
            <person name="Pang H."/>
        </authorList>
    </citation>
    <scope>NUCLEOTIDE SEQUENCE [LARGE SCALE GENOMIC DNA]</scope>
    <source>
        <strain evidence="2">SYSU2018</strain>
    </source>
</reference>
<feature type="chain" id="PRO_5044772933" evidence="1">
    <location>
        <begin position="18"/>
        <end position="105"/>
    </location>
</feature>